<name>A0ABQ5REY9_9MICO</name>
<reference evidence="1" key="1">
    <citation type="submission" date="2022-12" db="EMBL/GenBank/DDBJ databases">
        <title>Reference genome sequencing for broad-spectrum identification of bacterial and archaeal isolates by mass spectrometry.</title>
        <authorList>
            <person name="Sekiguchi Y."/>
            <person name="Tourlousse D.M."/>
        </authorList>
    </citation>
    <scope>NUCLEOTIDE SEQUENCE</scope>
    <source>
        <strain evidence="1">5-2</strain>
    </source>
</reference>
<dbReference type="EMBL" id="BSDQ01000001">
    <property type="protein sequence ID" value="GLI30439.1"/>
    <property type="molecule type" value="Genomic_DNA"/>
</dbReference>
<keyword evidence="2" id="KW-1185">Reference proteome</keyword>
<accession>A0ABQ5REY9</accession>
<protein>
    <submittedName>
        <fullName evidence="1">Uncharacterized protein</fullName>
    </submittedName>
</protein>
<sequence>MCHLQGLTLKHATGVADTLRRLNGRICRVLGNRTAVATPIIGKLFEGWSAQARYLAITAVLSRLLCVAALLARDRRLSPAR</sequence>
<comment type="caution">
    <text evidence="1">The sequence shown here is derived from an EMBL/GenBank/DDBJ whole genome shotgun (WGS) entry which is preliminary data.</text>
</comment>
<evidence type="ECO:0000313" key="2">
    <source>
        <dbReference type="Proteomes" id="UP001144451"/>
    </source>
</evidence>
<evidence type="ECO:0000313" key="1">
    <source>
        <dbReference type="EMBL" id="GLI30439.1"/>
    </source>
</evidence>
<organism evidence="1 2">
    <name type="scientific">Brachybacterium conglomeratum</name>
    <dbReference type="NCBI Taxonomy" id="47846"/>
    <lineage>
        <taxon>Bacteria</taxon>
        <taxon>Bacillati</taxon>
        <taxon>Actinomycetota</taxon>
        <taxon>Actinomycetes</taxon>
        <taxon>Micrococcales</taxon>
        <taxon>Dermabacteraceae</taxon>
        <taxon>Brachybacterium</taxon>
    </lineage>
</organism>
<proteinExistence type="predicted"/>
<dbReference type="Proteomes" id="UP001144451">
    <property type="component" value="Unassembled WGS sequence"/>
</dbReference>
<gene>
    <name evidence="1" type="ORF">BCONGLO52_12800</name>
</gene>